<proteinExistence type="inferred from homology"/>
<accession>A0A5S3VEB3</accession>
<keyword evidence="3" id="KW-0408">Iron</keyword>
<dbReference type="PANTHER" id="PTHR42988:SF2">
    <property type="entry name" value="CYCLIC NUCLEOTIDE PHOSPHODIESTERASE CBUA0032-RELATED"/>
    <property type="match status" value="1"/>
</dbReference>
<dbReference type="PANTHER" id="PTHR42988">
    <property type="entry name" value="PHOSPHOHYDROLASE"/>
    <property type="match status" value="1"/>
</dbReference>
<evidence type="ECO:0000259" key="5">
    <source>
        <dbReference type="Pfam" id="PF00149"/>
    </source>
</evidence>
<keyword evidence="2" id="KW-0378">Hydrolase</keyword>
<sequence>MVWFENKYRFDKSAIKIAHITDCHLFEDDTGKYFSVNTAENFQRTLNYLATLELDAIIFGGDLTQDHTTASYQLFAKLITASALKAPVFWLPGNHDELQTLEEITEGQILGAKHIQLEGADVLLLNSKGHTPAGWCEKEHLSELQQVLLQSSDQVLVFCHHHPLPINGYLDKHILENGPELLNCLVNSEKVAGLIHGHVHNEYHYGYRSISIVATPATSIQFSKCTEQWQQQNLGPAVRIINLGAQVYDSEVIWLDG</sequence>
<reference evidence="7" key="2">
    <citation type="submission" date="2019-06" db="EMBL/GenBank/DDBJ databases">
        <title>Co-occurence of chitin degradation, pigmentation and bioactivity in marine Pseudoalteromonas.</title>
        <authorList>
            <person name="Sonnenschein E.C."/>
            <person name="Bech P.K."/>
        </authorList>
    </citation>
    <scope>NUCLEOTIDE SEQUENCE [LARGE SCALE GENOMIC DNA]</scope>
    <source>
        <strain evidence="7">S3790</strain>
    </source>
</reference>
<dbReference type="GO" id="GO:0046872">
    <property type="term" value="F:metal ion binding"/>
    <property type="evidence" value="ECO:0007669"/>
    <property type="project" value="UniProtKB-KW"/>
</dbReference>
<comment type="caution">
    <text evidence="6">The sequence shown here is derived from an EMBL/GenBank/DDBJ whole genome shotgun (WGS) entry which is preliminary data.</text>
</comment>
<evidence type="ECO:0000256" key="4">
    <source>
        <dbReference type="ARBA" id="ARBA00025742"/>
    </source>
</evidence>
<comment type="similarity">
    <text evidence="4">Belongs to the cyclic nucleotide phosphodiesterase class-III family.</text>
</comment>
<reference evidence="6 7" key="1">
    <citation type="submission" date="2018-01" db="EMBL/GenBank/DDBJ databases">
        <authorList>
            <person name="Paulsen S."/>
            <person name="Gram L.K."/>
        </authorList>
    </citation>
    <scope>NUCLEOTIDE SEQUENCE [LARGE SCALE GENOMIC DNA]</scope>
    <source>
        <strain evidence="6 7">S3790</strain>
    </source>
</reference>
<dbReference type="EMBL" id="PNBX01000007">
    <property type="protein sequence ID" value="TMO70136.1"/>
    <property type="molecule type" value="Genomic_DNA"/>
</dbReference>
<evidence type="ECO:0000256" key="2">
    <source>
        <dbReference type="ARBA" id="ARBA00022801"/>
    </source>
</evidence>
<dbReference type="OrthoDB" id="9784378at2"/>
<keyword evidence="1" id="KW-0479">Metal-binding</keyword>
<dbReference type="InterPro" id="IPR029052">
    <property type="entry name" value="Metallo-depent_PP-like"/>
</dbReference>
<dbReference type="RefSeq" id="WP_138589863.1">
    <property type="nucleotide sequence ID" value="NZ_PNBX01000007.1"/>
</dbReference>
<gene>
    <name evidence="6" type="ORF">CWC19_02710</name>
</gene>
<evidence type="ECO:0000313" key="7">
    <source>
        <dbReference type="Proteomes" id="UP000307217"/>
    </source>
</evidence>
<dbReference type="SUPFAM" id="SSF56300">
    <property type="entry name" value="Metallo-dependent phosphatases"/>
    <property type="match status" value="1"/>
</dbReference>
<dbReference type="GO" id="GO:0016787">
    <property type="term" value="F:hydrolase activity"/>
    <property type="evidence" value="ECO:0007669"/>
    <property type="project" value="UniProtKB-KW"/>
</dbReference>
<dbReference type="InterPro" id="IPR050884">
    <property type="entry name" value="CNP_phosphodiesterase-III"/>
</dbReference>
<name>A0A5S3VEB3_9GAMM</name>
<evidence type="ECO:0000256" key="1">
    <source>
        <dbReference type="ARBA" id="ARBA00022723"/>
    </source>
</evidence>
<dbReference type="AlphaFoldDB" id="A0A5S3VEB3"/>
<dbReference type="Gene3D" id="3.60.21.10">
    <property type="match status" value="1"/>
</dbReference>
<evidence type="ECO:0000313" key="6">
    <source>
        <dbReference type="EMBL" id="TMO70136.1"/>
    </source>
</evidence>
<dbReference type="Pfam" id="PF00149">
    <property type="entry name" value="Metallophos"/>
    <property type="match status" value="1"/>
</dbReference>
<feature type="domain" description="Calcineurin-like phosphoesterase" evidence="5">
    <location>
        <begin position="15"/>
        <end position="201"/>
    </location>
</feature>
<evidence type="ECO:0000256" key="3">
    <source>
        <dbReference type="ARBA" id="ARBA00023004"/>
    </source>
</evidence>
<organism evidence="6 7">
    <name type="scientific">Pseudoalteromonas aurantia</name>
    <dbReference type="NCBI Taxonomy" id="43654"/>
    <lineage>
        <taxon>Bacteria</taxon>
        <taxon>Pseudomonadati</taxon>
        <taxon>Pseudomonadota</taxon>
        <taxon>Gammaproteobacteria</taxon>
        <taxon>Alteromonadales</taxon>
        <taxon>Pseudoalteromonadaceae</taxon>
        <taxon>Pseudoalteromonas</taxon>
    </lineage>
</organism>
<dbReference type="InterPro" id="IPR004843">
    <property type="entry name" value="Calcineurin-like_PHP"/>
</dbReference>
<protein>
    <submittedName>
        <fullName evidence="6">3',5'-cyclic-nucleotide phosphodiesterase</fullName>
    </submittedName>
</protein>
<dbReference type="Proteomes" id="UP000307217">
    <property type="component" value="Unassembled WGS sequence"/>
</dbReference>